<keyword evidence="5" id="KW-0411">Iron-sulfur</keyword>
<organism evidence="7 8">
    <name type="scientific">Streptomyces nigrescens</name>
    <dbReference type="NCBI Taxonomy" id="1920"/>
    <lineage>
        <taxon>Bacteria</taxon>
        <taxon>Bacillati</taxon>
        <taxon>Actinomycetota</taxon>
        <taxon>Actinomycetes</taxon>
        <taxon>Kitasatosporales</taxon>
        <taxon>Streptomycetaceae</taxon>
        <taxon>Streptomyces</taxon>
    </lineage>
</organism>
<evidence type="ECO:0000256" key="3">
    <source>
        <dbReference type="ARBA" id="ARBA00022723"/>
    </source>
</evidence>
<dbReference type="Proteomes" id="UP001059597">
    <property type="component" value="Chromosome"/>
</dbReference>
<comment type="cofactor">
    <cofactor evidence="1">
        <name>[4Fe-4S] cluster</name>
        <dbReference type="ChEBI" id="CHEBI:49883"/>
    </cofactor>
</comment>
<dbReference type="InterPro" id="IPR023404">
    <property type="entry name" value="rSAM_horseshoe"/>
</dbReference>
<dbReference type="EMBL" id="AP026073">
    <property type="protein sequence ID" value="BDM69536.1"/>
    <property type="molecule type" value="Genomic_DNA"/>
</dbReference>
<name>A0ABN6QY19_STRNI</name>
<keyword evidence="4" id="KW-0408">Iron</keyword>
<evidence type="ECO:0000256" key="5">
    <source>
        <dbReference type="ARBA" id="ARBA00023014"/>
    </source>
</evidence>
<evidence type="ECO:0000256" key="1">
    <source>
        <dbReference type="ARBA" id="ARBA00001966"/>
    </source>
</evidence>
<evidence type="ECO:0000256" key="2">
    <source>
        <dbReference type="ARBA" id="ARBA00022691"/>
    </source>
</evidence>
<keyword evidence="3" id="KW-0479">Metal-binding</keyword>
<dbReference type="InterPro" id="IPR006638">
    <property type="entry name" value="Elp3/MiaA/NifB-like_rSAM"/>
</dbReference>
<dbReference type="Pfam" id="PF04055">
    <property type="entry name" value="Radical_SAM"/>
    <property type="match status" value="1"/>
</dbReference>
<dbReference type="CDD" id="cd01335">
    <property type="entry name" value="Radical_SAM"/>
    <property type="match status" value="1"/>
</dbReference>
<dbReference type="Gene3D" id="3.80.30.20">
    <property type="entry name" value="tm_1862 like domain"/>
    <property type="match status" value="1"/>
</dbReference>
<evidence type="ECO:0000256" key="4">
    <source>
        <dbReference type="ARBA" id="ARBA00023004"/>
    </source>
</evidence>
<dbReference type="InterPro" id="IPR058240">
    <property type="entry name" value="rSAM_sf"/>
</dbReference>
<dbReference type="SFLD" id="SFLDG01082">
    <property type="entry name" value="B12-binding_domain_containing"/>
    <property type="match status" value="1"/>
</dbReference>
<evidence type="ECO:0000313" key="7">
    <source>
        <dbReference type="EMBL" id="BDM69536.1"/>
    </source>
</evidence>
<dbReference type="PANTHER" id="PTHR43409">
    <property type="entry name" value="ANAEROBIC MAGNESIUM-PROTOPORPHYRIN IX MONOMETHYL ESTER CYCLASE-RELATED"/>
    <property type="match status" value="1"/>
</dbReference>
<dbReference type="SFLD" id="SFLDF00422">
    <property type="entry name" value="valine_cyclopropanase"/>
    <property type="match status" value="1"/>
</dbReference>
<dbReference type="InterPro" id="IPR007197">
    <property type="entry name" value="rSAM"/>
</dbReference>
<dbReference type="InterPro" id="IPR051198">
    <property type="entry name" value="BchE-like"/>
</dbReference>
<sequence length="645" mass="72029">MATHAMEKVYSGNGTVRLHRAGDVTDPDAFRERRRTRRKRLTEYLADGRAETRYFPVLSVLAPVMTQSEGEITYPGDPMCLYTALSLAVHRAVADAGPLADAEHYTDLAPEWTRFPSKKYRLSAGDDGYRAYGTAPNTDRTVFDPRVWDDTARDLWVRLLREVRPRVVLISAVSPAHRYALQIAELAKREVPEAFVILGGRHVDETTTATPDGQALLLKPSSPLAVMQEGKVPRVVDAVISGEAYHAVDLLMRALALATDLDRTWVDRDQVLPCLQGLLAEEGPGAGSSLVVLAAGDALDAVPLRGGALDLATLPSPYQAFAIRSRFPIFTHPETGDVLRTAHFMVSNACPYRCNFCSESAQLSNGLKRFKDDAIGTAVQRVCEYLGYGAESLFFDDSVFWSGRYRDIGDFCEELSRIRSTPPTELDARYRRFLTHEDDIERLHGLQWGAQLTVDTLVALHSAEESHAILRKMKEAGCSYVYIGIESMSTQVMTHIHKNLRRDERKPWREKVREAAALVKAHGLQLGTSVLFGLDGENRSSIDETIHEVGRLIDDKLIDLASPNILTYHPATPVTRAHGMQDRLDYHSPRIDNRKPYIYFEEAFPDVVSVLLTEDDIWHIHHETQHRWGGARNDAAPVPVEAGTE</sequence>
<feature type="domain" description="Radical SAM core" evidence="6">
    <location>
        <begin position="336"/>
        <end position="606"/>
    </location>
</feature>
<evidence type="ECO:0000259" key="6">
    <source>
        <dbReference type="PROSITE" id="PS51918"/>
    </source>
</evidence>
<gene>
    <name evidence="7" type="ORF">HEK616_30230</name>
</gene>
<proteinExistence type="predicted"/>
<dbReference type="SFLD" id="SFLDS00029">
    <property type="entry name" value="Radical_SAM"/>
    <property type="match status" value="1"/>
</dbReference>
<dbReference type="RefSeq" id="WP_261953425.1">
    <property type="nucleotide sequence ID" value="NZ_AP026073.1"/>
</dbReference>
<dbReference type="SUPFAM" id="SSF102114">
    <property type="entry name" value="Radical SAM enzymes"/>
    <property type="match status" value="1"/>
</dbReference>
<reference evidence="7" key="1">
    <citation type="submission" date="2022-06" db="EMBL/GenBank/DDBJ databases">
        <title>Complete genome sequence of Streptomyces nigrescens HEK616.</title>
        <authorList>
            <person name="Asamizu S."/>
            <person name="Onaka H."/>
        </authorList>
    </citation>
    <scope>NUCLEOTIDE SEQUENCE</scope>
    <source>
        <strain evidence="7">HEK616</strain>
    </source>
</reference>
<dbReference type="SMART" id="SM00729">
    <property type="entry name" value="Elp3"/>
    <property type="match status" value="1"/>
</dbReference>
<keyword evidence="8" id="KW-1185">Reference proteome</keyword>
<evidence type="ECO:0000313" key="8">
    <source>
        <dbReference type="Proteomes" id="UP001059597"/>
    </source>
</evidence>
<dbReference type="PROSITE" id="PS51918">
    <property type="entry name" value="RADICAL_SAM"/>
    <property type="match status" value="1"/>
</dbReference>
<accession>A0ABN6QY19</accession>
<keyword evidence="2" id="KW-0949">S-adenosyl-L-methionine</keyword>
<protein>
    <recommendedName>
        <fullName evidence="6">Radical SAM core domain-containing protein</fullName>
    </recommendedName>
</protein>